<dbReference type="Proteomes" id="UP000182121">
    <property type="component" value="Unassembled WGS sequence"/>
</dbReference>
<evidence type="ECO:0000259" key="3">
    <source>
        <dbReference type="Pfam" id="PF00884"/>
    </source>
</evidence>
<accession>A0A1I0JDT4</accession>
<name>A0A1I0JDT4_9FIRM</name>
<comment type="similarity">
    <text evidence="1">Belongs to the sulfatase family.</text>
</comment>
<dbReference type="Gene3D" id="3.40.720.10">
    <property type="entry name" value="Alkaline Phosphatase, subunit A"/>
    <property type="match status" value="1"/>
</dbReference>
<organism evidence="4 5">
    <name type="scientific">Enterocloster clostridioformis</name>
    <dbReference type="NCBI Taxonomy" id="1531"/>
    <lineage>
        <taxon>Bacteria</taxon>
        <taxon>Bacillati</taxon>
        <taxon>Bacillota</taxon>
        <taxon>Clostridia</taxon>
        <taxon>Lachnospirales</taxon>
        <taxon>Lachnospiraceae</taxon>
        <taxon>Enterocloster</taxon>
    </lineage>
</organism>
<dbReference type="PROSITE" id="PS00149">
    <property type="entry name" value="SULFATASE_2"/>
    <property type="match status" value="1"/>
</dbReference>
<proteinExistence type="inferred from homology"/>
<dbReference type="PANTHER" id="PTHR43751">
    <property type="entry name" value="SULFATASE"/>
    <property type="match status" value="1"/>
</dbReference>
<dbReference type="EMBL" id="FOIO01000055">
    <property type="protein sequence ID" value="SEU08260.1"/>
    <property type="molecule type" value="Genomic_DNA"/>
</dbReference>
<protein>
    <submittedName>
        <fullName evidence="4">Uncharacterized sulfatase</fullName>
    </submittedName>
</protein>
<dbReference type="AlphaFoldDB" id="A0A1I0JDT4"/>
<evidence type="ECO:0000313" key="4">
    <source>
        <dbReference type="EMBL" id="SEU08260.1"/>
    </source>
</evidence>
<evidence type="ECO:0000256" key="1">
    <source>
        <dbReference type="ARBA" id="ARBA00008779"/>
    </source>
</evidence>
<sequence>MDRPNILFYFSDQQRADTLGCYGQKLDISPNLDQLAAEGVLFEQAFTAQPVCGPCRALFQTGRYPTEIHCYRNSQALPLDVKTVADYFHEAGYETAYVGKWHLASARDSYSTPPSINYECRAIPPERRGGYRGFWRAADILEFTSHGYDGYVFDENMEKREFKGYRVDCITDFALEFLDRYAGEKPFFMTISHIEPHHQNDHRRYEGPYGSKERFRDFELPGDLKALGGDAREMYPDYLGCCRSLDDNLGRVIEKLKEKGLYENTVIIYASDHGSHFKTRNRDEHLRGSDDYKRSCHDASLRVPLVIAGPGFRGGKRISDLVSTASLPKTFLSMAGVDVKDAMIGENLKNLADGKTEGRVNRIFAQISESRTGRCIRTEDYLYSVYAPDLDGWSQGSSEYYEEDFLYDLKKDPFELENLVRDAAYEKVRRELAKQLIWEIKQAEGYEPVIGPCRDQM</sequence>
<dbReference type="InterPro" id="IPR017850">
    <property type="entry name" value="Alkaline_phosphatase_core_sf"/>
</dbReference>
<dbReference type="PANTHER" id="PTHR43751:SF3">
    <property type="entry name" value="SULFATASE N-TERMINAL DOMAIN-CONTAINING PROTEIN"/>
    <property type="match status" value="1"/>
</dbReference>
<evidence type="ECO:0000256" key="2">
    <source>
        <dbReference type="ARBA" id="ARBA00022801"/>
    </source>
</evidence>
<dbReference type="InterPro" id="IPR024607">
    <property type="entry name" value="Sulfatase_CS"/>
</dbReference>
<comment type="caution">
    <text evidence="4">The sequence shown here is derived from an EMBL/GenBank/DDBJ whole genome shotgun (WGS) entry which is preliminary data.</text>
</comment>
<dbReference type="SUPFAM" id="SSF53649">
    <property type="entry name" value="Alkaline phosphatase-like"/>
    <property type="match status" value="1"/>
</dbReference>
<dbReference type="GO" id="GO:0016787">
    <property type="term" value="F:hydrolase activity"/>
    <property type="evidence" value="ECO:0007669"/>
    <property type="project" value="UniProtKB-KW"/>
</dbReference>
<dbReference type="RefSeq" id="WP_074663903.1">
    <property type="nucleotide sequence ID" value="NZ_FOIO01000055.1"/>
</dbReference>
<dbReference type="InterPro" id="IPR052701">
    <property type="entry name" value="GAG_Ulvan_Degrading_Sulfatases"/>
</dbReference>
<gene>
    <name evidence="4" type="ORF">SAMN05216521_105526</name>
</gene>
<dbReference type="CDD" id="cd16152">
    <property type="entry name" value="sulfatase_like"/>
    <property type="match status" value="1"/>
</dbReference>
<evidence type="ECO:0000313" key="5">
    <source>
        <dbReference type="Proteomes" id="UP000182121"/>
    </source>
</evidence>
<feature type="domain" description="Sulfatase N-terminal" evidence="3">
    <location>
        <begin position="4"/>
        <end position="337"/>
    </location>
</feature>
<dbReference type="Pfam" id="PF00884">
    <property type="entry name" value="Sulfatase"/>
    <property type="match status" value="1"/>
</dbReference>
<dbReference type="InterPro" id="IPR000917">
    <property type="entry name" value="Sulfatase_N"/>
</dbReference>
<keyword evidence="2" id="KW-0378">Hydrolase</keyword>
<reference evidence="4 5" key="1">
    <citation type="submission" date="2016-10" db="EMBL/GenBank/DDBJ databases">
        <authorList>
            <person name="Varghese N."/>
            <person name="Submissions S."/>
        </authorList>
    </citation>
    <scope>NUCLEOTIDE SEQUENCE [LARGE SCALE GENOMIC DNA]</scope>
    <source>
        <strain evidence="4 5">NLAE-zl-C196</strain>
    </source>
</reference>